<protein>
    <recommendedName>
        <fullName evidence="3">Phage capsid-like C-terminal domain-containing protein</fullName>
    </recommendedName>
</protein>
<reference evidence="4" key="1">
    <citation type="journal article" date="2015" name="Nature">
        <title>Complex archaea that bridge the gap between prokaryotes and eukaryotes.</title>
        <authorList>
            <person name="Spang A."/>
            <person name="Saw J.H."/>
            <person name="Jorgensen S.L."/>
            <person name="Zaremba-Niedzwiedzka K."/>
            <person name="Martijn J."/>
            <person name="Lind A.E."/>
            <person name="van Eijk R."/>
            <person name="Schleper C."/>
            <person name="Guy L."/>
            <person name="Ettema T.J."/>
        </authorList>
    </citation>
    <scope>NUCLEOTIDE SEQUENCE</scope>
</reference>
<dbReference type="EMBL" id="LAZR01040045">
    <property type="protein sequence ID" value="KKL15497.1"/>
    <property type="molecule type" value="Genomic_DNA"/>
</dbReference>
<evidence type="ECO:0000256" key="2">
    <source>
        <dbReference type="ARBA" id="ARBA00022844"/>
    </source>
</evidence>
<evidence type="ECO:0000256" key="1">
    <source>
        <dbReference type="ARBA" id="ARBA00004328"/>
    </source>
</evidence>
<dbReference type="NCBIfam" id="TIGR01554">
    <property type="entry name" value="major_cap_HK97"/>
    <property type="match status" value="1"/>
</dbReference>
<dbReference type="AlphaFoldDB" id="A0A0F9BNT3"/>
<dbReference type="Pfam" id="PF05065">
    <property type="entry name" value="Phage_capsid"/>
    <property type="match status" value="1"/>
</dbReference>
<organism evidence="4">
    <name type="scientific">marine sediment metagenome</name>
    <dbReference type="NCBI Taxonomy" id="412755"/>
    <lineage>
        <taxon>unclassified sequences</taxon>
        <taxon>metagenomes</taxon>
        <taxon>ecological metagenomes</taxon>
    </lineage>
</organism>
<dbReference type="SUPFAM" id="SSF56563">
    <property type="entry name" value="Major capsid protein gp5"/>
    <property type="match status" value="1"/>
</dbReference>
<gene>
    <name evidence="4" type="ORF">LCGC14_2505010</name>
</gene>
<evidence type="ECO:0000313" key="4">
    <source>
        <dbReference type="EMBL" id="KKL15497.1"/>
    </source>
</evidence>
<dbReference type="InterPro" id="IPR024455">
    <property type="entry name" value="Phage_capsid"/>
</dbReference>
<proteinExistence type="predicted"/>
<dbReference type="InterPro" id="IPR054612">
    <property type="entry name" value="Phage_capsid-like_C"/>
</dbReference>
<sequence length="411" mass="46229">MDNIFKMIEDLDSNSTVGDFKSILKLYKEDSDASLLKKDEEVKELTKKMQELIEASIKRSAEASIIIQPNELHNKFFHAAMHDEMDDVLKFNGKMIKNDEGWTEKNWDINKKSALGTVLRGDTTTGSYLVPVAYEAEVFRLAKDASVMMGKVRSIDMATRDIYWPAENAFPSLTWVTGETTAKTETSPTFAQIHLECETCAAWLTVTDELLEDSLVNLGDFFKMQFVEAWGQEFDKQVLNSNASPFTGVLHNSSVNVVNMGAGKVNFEDVEFDDLIDMETAISTAKGERALAGASYILHRKTFNSLKKKKDDNGMPIYMKPSEGVPATLNSYPYIISDQMPSTSVEDTGFIALGNPKYWIHGNRIGMQFRTYNNTIRNVDYDQIFYKFRIRQGFVAGIAEAFAVLKTADSS</sequence>
<evidence type="ECO:0000259" key="3">
    <source>
        <dbReference type="Pfam" id="PF05065"/>
    </source>
</evidence>
<accession>A0A0F9BNT3</accession>
<name>A0A0F9BNT3_9ZZZZ</name>
<comment type="caution">
    <text evidence="4">The sequence shown here is derived from an EMBL/GenBank/DDBJ whole genome shotgun (WGS) entry which is preliminary data.</text>
</comment>
<dbReference type="GO" id="GO:0044423">
    <property type="term" value="C:virion component"/>
    <property type="evidence" value="ECO:0007669"/>
    <property type="project" value="UniProtKB-KW"/>
</dbReference>
<keyword evidence="2" id="KW-0946">Virion</keyword>
<feature type="domain" description="Phage capsid-like C-terminal" evidence="3">
    <location>
        <begin position="126"/>
        <end position="406"/>
    </location>
</feature>
<dbReference type="Gene3D" id="3.30.2400.10">
    <property type="entry name" value="Major capsid protein gp5"/>
    <property type="match status" value="1"/>
</dbReference>
<comment type="subcellular location">
    <subcellularLocation>
        <location evidence="1">Virion</location>
    </subcellularLocation>
</comment>